<dbReference type="EMBL" id="CAXAMM010043267">
    <property type="protein sequence ID" value="CAK9109307.1"/>
    <property type="molecule type" value="Genomic_DNA"/>
</dbReference>
<evidence type="ECO:0000259" key="2">
    <source>
        <dbReference type="PROSITE" id="PS50948"/>
    </source>
</evidence>
<keyword evidence="1" id="KW-1133">Transmembrane helix</keyword>
<dbReference type="SMART" id="SM00473">
    <property type="entry name" value="PAN_AP"/>
    <property type="match status" value="3"/>
</dbReference>
<dbReference type="InterPro" id="IPR003609">
    <property type="entry name" value="Pan_app"/>
</dbReference>
<dbReference type="SUPFAM" id="SSF57414">
    <property type="entry name" value="Hairpin loop containing domain-like"/>
    <property type="match status" value="1"/>
</dbReference>
<evidence type="ECO:0000313" key="3">
    <source>
        <dbReference type="EMBL" id="CAK9109307.1"/>
    </source>
</evidence>
<gene>
    <name evidence="3" type="ORF">SCF082_LOCUS50793</name>
</gene>
<dbReference type="PROSITE" id="PS50231">
    <property type="entry name" value="RICIN_B_LECTIN"/>
    <property type="match status" value="1"/>
</dbReference>
<dbReference type="Proteomes" id="UP001642464">
    <property type="component" value="Unassembled WGS sequence"/>
</dbReference>
<name>A0ABP0SAE1_9DINO</name>
<feature type="transmembrane region" description="Helical" evidence="1">
    <location>
        <begin position="41"/>
        <end position="60"/>
    </location>
</feature>
<accession>A0ABP0SAE1</accession>
<keyword evidence="4" id="KW-1185">Reference proteome</keyword>
<reference evidence="3 4" key="1">
    <citation type="submission" date="2024-02" db="EMBL/GenBank/DDBJ databases">
        <authorList>
            <person name="Chen Y."/>
            <person name="Shah S."/>
            <person name="Dougan E. K."/>
            <person name="Thang M."/>
            <person name="Chan C."/>
        </authorList>
    </citation>
    <scope>NUCLEOTIDE SEQUENCE [LARGE SCALE GENOMIC DNA]</scope>
</reference>
<keyword evidence="1" id="KW-0472">Membrane</keyword>
<dbReference type="PROSITE" id="PS50948">
    <property type="entry name" value="PAN"/>
    <property type="match status" value="1"/>
</dbReference>
<proteinExistence type="predicted"/>
<protein>
    <recommendedName>
        <fullName evidence="2">Apple domain-containing protein</fullName>
    </recommendedName>
</protein>
<organism evidence="3 4">
    <name type="scientific">Durusdinium trenchii</name>
    <dbReference type="NCBI Taxonomy" id="1381693"/>
    <lineage>
        <taxon>Eukaryota</taxon>
        <taxon>Sar</taxon>
        <taxon>Alveolata</taxon>
        <taxon>Dinophyceae</taxon>
        <taxon>Suessiales</taxon>
        <taxon>Symbiodiniaceae</taxon>
        <taxon>Durusdinium</taxon>
    </lineage>
</organism>
<dbReference type="Pfam" id="PF00024">
    <property type="entry name" value="PAN_1"/>
    <property type="match status" value="2"/>
</dbReference>
<evidence type="ECO:0000256" key="1">
    <source>
        <dbReference type="SAM" id="Phobius"/>
    </source>
</evidence>
<dbReference type="Pfam" id="PF14295">
    <property type="entry name" value="PAN_4"/>
    <property type="match status" value="9"/>
</dbReference>
<keyword evidence="1" id="KW-0812">Transmembrane</keyword>
<comment type="caution">
    <text evidence="3">The sequence shown here is derived from an EMBL/GenBank/DDBJ whole genome shotgun (WGS) entry which is preliminary data.</text>
</comment>
<sequence length="3606" mass="389077">MVGREEAPPQAVVVADPEMQERMPTPPPEVRWWTRVSNKKLKVAAVVVVVAVVGVVVGVVSTGGEAESEPAGLGPIGAALCVASEECSSGHCGPNGQCLCQRASDCLGDLDECEIETGICSTPMFSSSDLAHASERAQEGQQIWLQLEDNITCPSTTPEIGIVSNRTVTVRGQHASIGEACQIKVASGSELAMASVQVLGSIEIDEGAHVNLTDVVLDMEICPFGWKLAPGSQLCLFVVSEIGLPMSVTEAQDLCAGFLGSASPRVPALADLASQADRDLAQSLLFDEAAWVGGQCATILPDGSPSSAPCDGDLVRFAVCSVPRRVPVFPPQAASLSNSQLLINSAESYRQILGDALFPGDEPPLDRRVLQQAVDNNTVVLAQRDVAASALPLAMAASDEPWQVELDLDHPCGDLVMQVGSDLNDNLTEVTDEATPSGLIIRADLSALPGEIPRFVHLFANAASCACVHRVALLKGGQSFVDLSMQFAVDSGCDRSFPGIALSGDGCLLLDDAQRPDAVLPSQVALDIEATECDRFSLKQHPAAGSAFEVRVGVQGGIDALTFEDAATSRKLTLSETAPNQFSVFLDETSRRLVTSIRVIGNATIATPKITSVQTLFQGAQVAGWDPTETHTCSQVCPVIHDATGIDFGVVQQMEFHIDSVNTLRDGKTLCDKIDSVITYTQRENPTPAETTSSETTCTAPVQQVAVDEIQEFIDDNKTTWRFLPLVFNVTDAPQTADLVLSLPGDARLQVEIEQLDDTPVIVESIFVPPGAGLELSGVVVKGQEVGSTTSTGGSSNGGQISNSGYMLIDGCVLDDISVVSQPEKDFGFLNRALDVSDSSESVFKIVASDLAKGNLIVAQAGDALVELDSVKIDNAWSIKYRSSDGLRRIKFSRVEVAQGVFVMDDHILAVEFLDLHPEIVAANVLTDPACTSTSQSASPLFEVSSLDQCFSACRADSSCIGLFFDAFGPALADDEEDAAQGPQCGLCRPQDLGGCSFDCASPSSYFFRLHSAVSFVDLGDQFCAVGNGVVYDHASFSLEDCKGWCSSTPGCAMISFNEVEGSCVLFDVAAVAPCTTPVATDETVHVDTKVMDGFTELPSGICLDRSSSTAISTITDGASSGSCASVCAAMNTDCVAFEVEDSGFPSSCSLFGSPALSVCPTTGQSITALVDLSDASFPSVDPASMVELGCNPPGSLATSAHVAPSLGRCKAKCDQDPQCDAFTFTTEFGAENCWTFRGSSLDAMFDATQCLEDPSAATRSFLSVNRIDFVDPSPATVSLSCGSDRFPALALTLDQCKQVCSSLVPGCSRIAFDSASATPCRVTCDPTDGQAVVATHVFEASTPGTESGIEYFGDVAVCVDDLDIIDVASVVSTRSVGACHALCDINSDCVGFTTNVACNLVRNLVLKPSTTLCSSVVNVQVAFQGVRNFEYAAAPERAVFADVGTLVPPGDNSVRVCLQKCSEDVTCQAASLRAGDQACINYVSRKFFEDSAAPVGAQNFVAFTRSFFEQAFGGALVHGATIVRTLNDLPQAACLRACDLMAACQAVRFDSAAETCELRAGDAIAVSGEVTDAIVFFGRVQVYPFTEVTTDFNVVCPDPSAIVSTSAPGEVFDAEACQALCEAERSCGFVLFDAAAKTCKLYDARSFVTTDTPSCRSSSERLFVAYLEFLERDSRRILEIPPRTPGADTLCAGSDVDDVTLSTLIPANLATCQTGCLAARECSAFVLRGNACHLLRANHSISVCDGSTDVLGIPYVGPGFTQVNASQCLVDTVSTLVNRFAATTAVPECAALCEAHATCQAFRVVNGCELFDTAETSTCDSGTEEEAYVKFSAKPFTRLGRSFCVASRLAAITATEEECKAACSSTFGCRAVEFSNELRECILHDSDAFFSCQNSRHDLFISHGHRLTKEPQRSLQSFVRMCFHNFYHTAPDTSCAGGGTCAWGSPCTADAECQDTLECVPTNSSFWSGTGRTALSSVCMGVRNSDKETCISSCLGDPDCRGAQFYTGDGDNVCGHLTQAAIDAMASAEAKLQDCGNRSPGFEIHLKVETSAAEYRKLDGNCLKTPLDDHVGPFLSTTLLDCMSICDAFATCKHFTRSVDGECRLFGYQLGNVNETECDTSIPGITTFVNTASFVDAVQYFGEPEYIMMELPGATHAECSAACDALDECNAFIHDWSKNKVTGLISSIVEPQRMATKLVAGLNTRVWELEHHLETDNFWNWKGDHYDYAVNLVEHIDTHWNRRQRAYVKSVGADQVRVLFYAEDDRFYGDHVCLALSESDIKVRPCSEADSAQVFVQGTTSDGYITLAPLSRPTDCLSWASDTNKVTLAVGDCTSDTSQFEQASLGVRLAADSASSECLTTGQDDPTVWMQRCYTAPDGYPTAVDWQTWTYLFSSQRWTKTPYTYWTYSAPLNPHPRRHTSQDQSCLQIQPDGAISETPNCTETNTTFVLGTDGTVMDAGGQGLCITAQNGRLRAESCEQGAQGQKWSSFAVCKLTTRERSGVFLMENTHVKWRCMRNRVERVHSACLPELELFDTVSMTSCPHADAKLMYKYRGSTPAEDFSLERVDGHGRSLGTCLRRNLDGGVFFGSCGAPEDFPFTNWIHDPTSMTFKGMDGRILSAQVCNRDAFAFPEAESQLHELYTEWRSYEDEQFGQAVELSVTPTPVSFEVTDPELLFQLWLWTDFGVRSRQLLAKVETVSDTLRRVAAFVSRSQGAMRRAVSVLSSVDSTLSIPITILNRLATFLLVVDPIVLFFEKVPYVGPIVKGARLRSVLRQGRKALTKAQNTGGRLGTTALAGTAVVTGVLSRMLDASDSLDELPSKLRSVASMVTRLARCAFEQANVVVQDNLNALMDKIKNSIDTFQLIVGELSALLVPVTDAIDAVISLVVKPVNALRAALRPTEQVLDALDFLVTLFSFKIPISYPVGLYWKGGCFCCDCLRIRWRTLHIGLEEVGKFLEWLDRTIRSIPFIGWVMDIIDSIIRGILGALFPRIRIPLPDFGAFEGFAVLDNVGDKFAQLVTALNAELDEMMSASLAWVEGLDDIIDLAPVDDLIANFPVFDGFPECEDLNCFLSPLGLPSFPDEVLDSMVKFANQTARLQAVMESPEFNQRVANLMEHTGECTEYKEMPVFGLGHLASTLGLNETEVCQELLDKGARTLEYCSGVEVDSGAAAEAEELAAWLSDELGDMVADFGSASTRRRQLLQDNTGTGLTVSLTVAIPFDSVFKCWGPQASWLARQKKSVGTRIFKTDEESVRKAKDLQRRNRRDSTEGDFSVGGPAGVVVALERKEVLGITLAFPLQGGVVFGFGVRAQAQIRFQALTSWSRMFREAAEPVLAVVETEEDVYDQCERFATPEMHQCRDFRTAYDELMEDVIMYNLLFDPDTANGQRKWQELLGLEQTEGLAWFERMKRSSRRASDLANLAGEAREALDRAPEADPETCSRFNFVTRKPVIFQIRLSSQKGGGSVAQPFVPFTGFQVNLGNFMTFRKDFHIIPAIEDAVEHGNGAGLFTFSNRLGNAALMFSYGFLVCALQVWLDFSMTPAQKWTEFKEQCDKRPDFFFGGSLHLGVSFGILQMRIDEGVPLEQRVTFLGAIGGGNADDQVV</sequence>
<feature type="domain" description="Apple" evidence="2">
    <location>
        <begin position="1820"/>
        <end position="1909"/>
    </location>
</feature>
<evidence type="ECO:0000313" key="4">
    <source>
        <dbReference type="Proteomes" id="UP001642464"/>
    </source>
</evidence>